<evidence type="ECO:0000256" key="2">
    <source>
        <dbReference type="SAM" id="MobiDB-lite"/>
    </source>
</evidence>
<feature type="disulfide bond" evidence="1">
    <location>
        <begin position="150"/>
        <end position="184"/>
    </location>
</feature>
<dbReference type="EMBL" id="BMAT01001889">
    <property type="protein sequence ID" value="GFR94804.1"/>
    <property type="molecule type" value="Genomic_DNA"/>
</dbReference>
<dbReference type="GO" id="GO:0005576">
    <property type="term" value="C:extracellular region"/>
    <property type="evidence" value="ECO:0007669"/>
    <property type="project" value="InterPro"/>
</dbReference>
<feature type="disulfide bond" evidence="1">
    <location>
        <begin position="251"/>
        <end position="285"/>
    </location>
</feature>
<dbReference type="PANTHER" id="PTHR10334">
    <property type="entry name" value="CYSTEINE-RICH SECRETORY PROTEIN-RELATED"/>
    <property type="match status" value="1"/>
</dbReference>
<dbReference type="SMART" id="SM00198">
    <property type="entry name" value="SCP"/>
    <property type="match status" value="1"/>
</dbReference>
<sequence length="343" mass="37726">MDLETTSKKWAENCHYAHSHLEGIGENLAYSTYPHSEETLVSNAATAWFEEKKQYIMGSQKSCGSSDTCHYLQMVWDDTNKVGCYSTRCAELTRTGTEKKTENAWYFVCSYTPKGNWIGQRPYETSCDSPCRDGQTEEDGLCVGEAIIPCVDKHAQCVDWAGRGECSKNPDYMESKCRKSCKVCESGDESATEDSTGEGSETEDSTEDSSETQDSTEDSSETQDRTGDSSETQGGTGDSSETGKSKEPAECKDENAGCLGWAAVNQCTISPDYMLAFCRWSCKVCDQGRTAGECDNKDASCEDWASHDHCEKNPGYMLTNCRKACGACSEEALNALREGFSVR</sequence>
<dbReference type="AlphaFoldDB" id="A0AAV4HAR4"/>
<evidence type="ECO:0000259" key="3">
    <source>
        <dbReference type="PROSITE" id="PS51670"/>
    </source>
</evidence>
<name>A0AAV4HAR4_9GAST</name>
<feature type="compositionally biased region" description="Polar residues" evidence="2">
    <location>
        <begin position="229"/>
        <end position="240"/>
    </location>
</feature>
<dbReference type="Pfam" id="PF01549">
    <property type="entry name" value="ShK"/>
    <property type="match status" value="3"/>
</dbReference>
<accession>A0AAV4HAR4</accession>
<feature type="domain" description="ShKT" evidence="3">
    <location>
        <begin position="251"/>
        <end position="285"/>
    </location>
</feature>
<comment type="caution">
    <text evidence="4">The sequence shown here is derived from an EMBL/GenBank/DDBJ whole genome shotgun (WGS) entry which is preliminary data.</text>
</comment>
<dbReference type="SMART" id="SM00254">
    <property type="entry name" value="ShKT"/>
    <property type="match status" value="3"/>
</dbReference>
<gene>
    <name evidence="4" type="ORF">ElyMa_000928100</name>
</gene>
<dbReference type="InterPro" id="IPR014044">
    <property type="entry name" value="CAP_dom"/>
</dbReference>
<dbReference type="InterPro" id="IPR003582">
    <property type="entry name" value="ShKT_dom"/>
</dbReference>
<feature type="region of interest" description="Disordered" evidence="2">
    <location>
        <begin position="187"/>
        <end position="249"/>
    </location>
</feature>
<dbReference type="InterPro" id="IPR018244">
    <property type="entry name" value="Allrgn_V5/Tpx1_CS"/>
</dbReference>
<protein>
    <submittedName>
        <fullName evidence="4">Cysteine-rich venom protein</fullName>
    </submittedName>
</protein>
<dbReference type="Pfam" id="PF00188">
    <property type="entry name" value="CAP"/>
    <property type="match status" value="1"/>
</dbReference>
<comment type="caution">
    <text evidence="1">Lacks conserved residue(s) required for the propagation of feature annotation.</text>
</comment>
<feature type="disulfide bond" evidence="1">
    <location>
        <begin position="294"/>
        <end position="328"/>
    </location>
</feature>
<feature type="domain" description="ShKT" evidence="3">
    <location>
        <begin position="294"/>
        <end position="328"/>
    </location>
</feature>
<dbReference type="InterPro" id="IPR001283">
    <property type="entry name" value="CRISP-related"/>
</dbReference>
<evidence type="ECO:0000313" key="5">
    <source>
        <dbReference type="Proteomes" id="UP000762676"/>
    </source>
</evidence>
<dbReference type="PROSITE" id="PS51670">
    <property type="entry name" value="SHKT"/>
    <property type="match status" value="3"/>
</dbReference>
<dbReference type="CDD" id="cd05380">
    <property type="entry name" value="CAP_euk"/>
    <property type="match status" value="1"/>
</dbReference>
<dbReference type="PROSITE" id="PS01010">
    <property type="entry name" value="CRISP_2"/>
    <property type="match status" value="1"/>
</dbReference>
<reference evidence="4 5" key="1">
    <citation type="journal article" date="2021" name="Elife">
        <title>Chloroplast acquisition without the gene transfer in kleptoplastic sea slugs, Plakobranchus ocellatus.</title>
        <authorList>
            <person name="Maeda T."/>
            <person name="Takahashi S."/>
            <person name="Yoshida T."/>
            <person name="Shimamura S."/>
            <person name="Takaki Y."/>
            <person name="Nagai Y."/>
            <person name="Toyoda A."/>
            <person name="Suzuki Y."/>
            <person name="Arimoto A."/>
            <person name="Ishii H."/>
            <person name="Satoh N."/>
            <person name="Nishiyama T."/>
            <person name="Hasebe M."/>
            <person name="Maruyama T."/>
            <person name="Minagawa J."/>
            <person name="Obokata J."/>
            <person name="Shigenobu S."/>
        </authorList>
    </citation>
    <scope>NUCLEOTIDE SEQUENCE [LARGE SCALE GENOMIC DNA]</scope>
</reference>
<dbReference type="Gene3D" id="3.40.33.10">
    <property type="entry name" value="CAP"/>
    <property type="match status" value="1"/>
</dbReference>
<organism evidence="4 5">
    <name type="scientific">Elysia marginata</name>
    <dbReference type="NCBI Taxonomy" id="1093978"/>
    <lineage>
        <taxon>Eukaryota</taxon>
        <taxon>Metazoa</taxon>
        <taxon>Spiralia</taxon>
        <taxon>Lophotrochozoa</taxon>
        <taxon>Mollusca</taxon>
        <taxon>Gastropoda</taxon>
        <taxon>Heterobranchia</taxon>
        <taxon>Euthyneura</taxon>
        <taxon>Panpulmonata</taxon>
        <taxon>Sacoglossa</taxon>
        <taxon>Placobranchoidea</taxon>
        <taxon>Plakobranchidae</taxon>
        <taxon>Elysia</taxon>
    </lineage>
</organism>
<dbReference type="SUPFAM" id="SSF55797">
    <property type="entry name" value="PR-1-like"/>
    <property type="match status" value="1"/>
</dbReference>
<dbReference type="InterPro" id="IPR035940">
    <property type="entry name" value="CAP_sf"/>
</dbReference>
<dbReference type="PRINTS" id="PR00837">
    <property type="entry name" value="V5TPXLIKE"/>
</dbReference>
<feature type="domain" description="ShKT" evidence="3">
    <location>
        <begin position="150"/>
        <end position="184"/>
    </location>
</feature>
<keyword evidence="1" id="KW-1015">Disulfide bond</keyword>
<proteinExistence type="predicted"/>
<evidence type="ECO:0000313" key="4">
    <source>
        <dbReference type="EMBL" id="GFR94804.1"/>
    </source>
</evidence>
<dbReference type="Proteomes" id="UP000762676">
    <property type="component" value="Unassembled WGS sequence"/>
</dbReference>
<evidence type="ECO:0000256" key="1">
    <source>
        <dbReference type="PROSITE-ProRule" id="PRU01005"/>
    </source>
</evidence>
<keyword evidence="5" id="KW-1185">Reference proteome</keyword>
<feature type="compositionally biased region" description="Acidic residues" evidence="2">
    <location>
        <begin position="187"/>
        <end position="221"/>
    </location>
</feature>